<keyword evidence="2" id="KW-0430">Lectin</keyword>
<evidence type="ECO:0000313" key="2">
    <source>
        <dbReference type="EMBL" id="SHM49046.1"/>
    </source>
</evidence>
<dbReference type="SMART" id="SM00458">
    <property type="entry name" value="RICIN"/>
    <property type="match status" value="1"/>
</dbReference>
<dbReference type="EMBL" id="FRCT01000005">
    <property type="protein sequence ID" value="SHM49046.1"/>
    <property type="molecule type" value="Genomic_DNA"/>
</dbReference>
<dbReference type="RefSeq" id="WP_072950257.1">
    <property type="nucleotide sequence ID" value="NZ_FRCT01000005.1"/>
</dbReference>
<organism evidence="2 3">
    <name type="scientific">Ruminococcus flavefaciens</name>
    <dbReference type="NCBI Taxonomy" id="1265"/>
    <lineage>
        <taxon>Bacteria</taxon>
        <taxon>Bacillati</taxon>
        <taxon>Bacillota</taxon>
        <taxon>Clostridia</taxon>
        <taxon>Eubacteriales</taxon>
        <taxon>Oscillospiraceae</taxon>
        <taxon>Ruminococcus</taxon>
    </lineage>
</organism>
<proteinExistence type="predicted"/>
<name>A0A1M7J7P9_RUMFL</name>
<dbReference type="InterPro" id="IPR035992">
    <property type="entry name" value="Ricin_B-like_lectins"/>
</dbReference>
<evidence type="ECO:0000313" key="3">
    <source>
        <dbReference type="Proteomes" id="UP000184394"/>
    </source>
</evidence>
<protein>
    <submittedName>
        <fullName evidence="2">Ricin-type beta-trefoil lectin domain-like</fullName>
    </submittedName>
</protein>
<evidence type="ECO:0000259" key="1">
    <source>
        <dbReference type="SMART" id="SM00458"/>
    </source>
</evidence>
<dbReference type="CDD" id="cd00161">
    <property type="entry name" value="beta-trefoil_Ricin-like"/>
    <property type="match status" value="1"/>
</dbReference>
<dbReference type="PROSITE" id="PS51257">
    <property type="entry name" value="PROKAR_LIPOPROTEIN"/>
    <property type="match status" value="1"/>
</dbReference>
<dbReference type="InterPro" id="IPR000772">
    <property type="entry name" value="Ricin_B_lectin"/>
</dbReference>
<dbReference type="Gene3D" id="2.80.10.50">
    <property type="match status" value="2"/>
</dbReference>
<accession>A0A1M7J7P9</accession>
<gene>
    <name evidence="2" type="ORF">SAMN04487860_105185</name>
</gene>
<dbReference type="GO" id="GO:0030246">
    <property type="term" value="F:carbohydrate binding"/>
    <property type="evidence" value="ECO:0007669"/>
    <property type="project" value="UniProtKB-KW"/>
</dbReference>
<reference evidence="2 3" key="1">
    <citation type="submission" date="2016-11" db="EMBL/GenBank/DDBJ databases">
        <authorList>
            <person name="Jaros S."/>
            <person name="Januszkiewicz K."/>
            <person name="Wedrychowicz H."/>
        </authorList>
    </citation>
    <scope>NUCLEOTIDE SEQUENCE [LARGE SCALE GENOMIC DNA]</scope>
    <source>
        <strain evidence="2 3">Y1</strain>
    </source>
</reference>
<dbReference type="AlphaFoldDB" id="A0A1M7J7P9"/>
<dbReference type="Pfam" id="PF14200">
    <property type="entry name" value="RicinB_lectin_2"/>
    <property type="match status" value="1"/>
</dbReference>
<dbReference type="OrthoDB" id="1817695at2"/>
<feature type="domain" description="Ricin B lectin" evidence="1">
    <location>
        <begin position="42"/>
        <end position="188"/>
    </location>
</feature>
<dbReference type="Proteomes" id="UP000184394">
    <property type="component" value="Unassembled WGS sequence"/>
</dbReference>
<dbReference type="SUPFAM" id="SSF50370">
    <property type="entry name" value="Ricin B-like lectins"/>
    <property type="match status" value="1"/>
</dbReference>
<sequence>MNTKIIKKFVSGLLAAAACFTSMTFMPKEELSAKAASRTISNGIYYIRNKHSGKFIDIDYRGTANGTRVIQYDFNGGSNQQFKVTYESNGYYSIKPMHVPNQTSAIDMRNTSAANTNGTDAQIWKYTGKLREQDFIISAASGGGYQIGTRLSNGRKVLEVTNSSYANGETIQIWDYSTSRMNDNWDFISVQSEKNDATYFTLTTLSNADQKVAENVKSTFNRLGYNGNITSLPSKDTIGQKAKNSRILIFHGHGGPGYFNVNKSKKESDYFSVYSYELEKIISSNDWAHIDFVFFASCNSATTHSDRASLVDAAISAGAKCVIGFNGSVANAEEYLDYMMSAFANNPLITVNGAMTEADKHFSKTSSDSPAKLRVMKGNGNIKLNRG</sequence>